<feature type="signal peptide" evidence="1">
    <location>
        <begin position="1"/>
        <end position="32"/>
    </location>
</feature>
<keyword evidence="1" id="KW-0732">Signal</keyword>
<name>A0A6B0URN4_IXORI</name>
<accession>A0A6B0URN4</accession>
<protein>
    <submittedName>
        <fullName evidence="2">Putative secreted protein</fullName>
    </submittedName>
</protein>
<dbReference type="AlphaFoldDB" id="A0A6B0URN4"/>
<organism evidence="2">
    <name type="scientific">Ixodes ricinus</name>
    <name type="common">Common tick</name>
    <name type="synonym">Acarus ricinus</name>
    <dbReference type="NCBI Taxonomy" id="34613"/>
    <lineage>
        <taxon>Eukaryota</taxon>
        <taxon>Metazoa</taxon>
        <taxon>Ecdysozoa</taxon>
        <taxon>Arthropoda</taxon>
        <taxon>Chelicerata</taxon>
        <taxon>Arachnida</taxon>
        <taxon>Acari</taxon>
        <taxon>Parasitiformes</taxon>
        <taxon>Ixodida</taxon>
        <taxon>Ixodoidea</taxon>
        <taxon>Ixodidae</taxon>
        <taxon>Ixodinae</taxon>
        <taxon>Ixodes</taxon>
    </lineage>
</organism>
<dbReference type="EMBL" id="GIFC01010302">
    <property type="protein sequence ID" value="MXU92385.1"/>
    <property type="molecule type" value="Transcribed_RNA"/>
</dbReference>
<proteinExistence type="predicted"/>
<sequence length="132" mass="15726">MQCLFELPRLRRLWMFPLTGLLFRFRCRVVDAGLVPSDNRFQEFLAIGFIGLKKFAGRFNTLPFVVFRKHSRDPPCTNLGIYPEWSVKILSMQVLPTSCKDHLAELPNRHPSIFQHCFFHFRNRFVRNRWPS</sequence>
<reference evidence="2" key="1">
    <citation type="submission" date="2019-12" db="EMBL/GenBank/DDBJ databases">
        <title>An insight into the sialome of adult female Ixodes ricinus ticks feeding for 6 days.</title>
        <authorList>
            <person name="Perner J."/>
            <person name="Ribeiro J.M.C."/>
        </authorList>
    </citation>
    <scope>NUCLEOTIDE SEQUENCE</scope>
    <source>
        <strain evidence="2">Semi-engorged</strain>
        <tissue evidence="2">Salivary glands</tissue>
    </source>
</reference>
<evidence type="ECO:0000256" key="1">
    <source>
        <dbReference type="SAM" id="SignalP"/>
    </source>
</evidence>
<feature type="chain" id="PRO_5025687109" evidence="1">
    <location>
        <begin position="33"/>
        <end position="132"/>
    </location>
</feature>
<evidence type="ECO:0000313" key="2">
    <source>
        <dbReference type="EMBL" id="MXU92385.1"/>
    </source>
</evidence>